<dbReference type="SUPFAM" id="SSF52540">
    <property type="entry name" value="P-loop containing nucleoside triphosphate hydrolases"/>
    <property type="match status" value="1"/>
</dbReference>
<dbReference type="PANTHER" id="PTHR16305">
    <property type="entry name" value="TESTICULAR SOLUBLE ADENYLYL CYCLASE"/>
    <property type="match status" value="1"/>
</dbReference>
<dbReference type="PANTHER" id="PTHR16305:SF35">
    <property type="entry name" value="TRANSCRIPTIONAL ACTIVATOR DOMAIN"/>
    <property type="match status" value="1"/>
</dbReference>
<dbReference type="EMBL" id="CP107567">
    <property type="protein sequence ID" value="UYQ65652.1"/>
    <property type="molecule type" value="Genomic_DNA"/>
</dbReference>
<dbReference type="PROSITE" id="PS00622">
    <property type="entry name" value="HTH_LUXR_1"/>
    <property type="match status" value="1"/>
</dbReference>
<feature type="region of interest" description="Disordered" evidence="3">
    <location>
        <begin position="916"/>
        <end position="938"/>
    </location>
</feature>
<feature type="region of interest" description="Disordered" evidence="3">
    <location>
        <begin position="80"/>
        <end position="158"/>
    </location>
</feature>
<feature type="compositionally biased region" description="Low complexity" evidence="3">
    <location>
        <begin position="146"/>
        <end position="158"/>
    </location>
</feature>
<evidence type="ECO:0000313" key="5">
    <source>
        <dbReference type="EMBL" id="UYQ65652.1"/>
    </source>
</evidence>
<keyword evidence="1" id="KW-0547">Nucleotide-binding</keyword>
<feature type="region of interest" description="Disordered" evidence="3">
    <location>
        <begin position="957"/>
        <end position="995"/>
    </location>
</feature>
<dbReference type="InterPro" id="IPR036388">
    <property type="entry name" value="WH-like_DNA-bd_sf"/>
</dbReference>
<gene>
    <name evidence="5" type="ORF">OGH68_32130</name>
</gene>
<evidence type="ECO:0000256" key="1">
    <source>
        <dbReference type="ARBA" id="ARBA00022741"/>
    </source>
</evidence>
<organism evidence="5 6">
    <name type="scientific">Streptomyces peucetius</name>
    <dbReference type="NCBI Taxonomy" id="1950"/>
    <lineage>
        <taxon>Bacteria</taxon>
        <taxon>Bacillati</taxon>
        <taxon>Actinomycetota</taxon>
        <taxon>Actinomycetes</taxon>
        <taxon>Kitasatosporales</taxon>
        <taxon>Streptomycetaceae</taxon>
        <taxon>Streptomyces</taxon>
    </lineage>
</organism>
<feature type="compositionally biased region" description="Low complexity" evidence="3">
    <location>
        <begin position="80"/>
        <end position="107"/>
    </location>
</feature>
<dbReference type="InterPro" id="IPR000792">
    <property type="entry name" value="Tscrpt_reg_LuxR_C"/>
</dbReference>
<dbReference type="SUPFAM" id="SSF46894">
    <property type="entry name" value="C-terminal effector domain of the bipartite response regulators"/>
    <property type="match status" value="1"/>
</dbReference>
<name>A0ABY6IF66_STRPE</name>
<evidence type="ECO:0000259" key="4">
    <source>
        <dbReference type="PROSITE" id="PS50043"/>
    </source>
</evidence>
<sequence>MDTSSDEAADRWLQRALSAPPARRSGPGGPALLLVEGAAGTGKTRLASRLVATAVNQSVHSVTVSFSSYGVTVCRPQAAAAPPATGGARARRAAAPASSAATDPRAAQADDPRASDPHAADERALDERATDERPAGPQPAGPQPAHPRTTAPPATDARAAGLSAALAPLLERGERGERFLLVAEDAHRADGAALDLLRRLVDRPPDGLTAVVTYRPEELPEPGLALGRGAHFPACLTVLRLRLAPLDAGQVRALVADGLGESRCPSDLITRIVERSGGVPQVVADVVGLLSESGDGRERFSVRDLDAAGVPPRLAELALGRTAALRERIRPVAWAAAVLDEPVESEELSAVAGLTVEEGRDALVDALRAGVLREDGEGRYGFFVPMAAAAVYGQVPGPVRREMHRRAAAALGRRHPVPWVPLARHRRHGGQVKAWLRAVEHAALQCAAEGDHQAAIDLLERTLSRPTVPLAARARLAPLLAHSAVLGLRSDQTVTVLRQILDEQSLPAAVRGQIRLDLGLLLCNQAVAGMQGWLELQQAVEELQERPLMAARAMAALAMPLLSTVPLERNMYWLERAEKAGADSGNEEAATAVAANRAGTLMYIGDPGAWQVLEQLPRETEDPACRQHVARGLCNAADGALWLGQLGPARELLAEGVELATRSGASYVEQGARGTLLLLDWAEGNWSELPARARAFVAEADTMPGQGVDGRTVLGLMALSRGEWQQATAWLAGEGTRETNGSAVPHVATASGALIRMALVRDDVESAVAEASMAWDRIRDKGVWVWAAELAPWAVDATLRAGRRDTAHGMVLEYEVGLEGRQAPASSAALNWCRALLAEADGDQREAAELYRRAAIRYAGLPRPYATVLATEGAARCRLAAGTDTAAAVAELSSCVEQLTELGAVWDAARIRAELRSHQPSEEQRPRGRPSYGDQLSPREQEVADLAATGLTNREIAATLHLSPRTVEQHVSRARRKLESQSRQSLARTRSPRPE</sequence>
<proteinExistence type="predicted"/>
<feature type="compositionally biased region" description="Pro residues" evidence="3">
    <location>
        <begin position="136"/>
        <end position="145"/>
    </location>
</feature>
<dbReference type="PROSITE" id="PS50043">
    <property type="entry name" value="HTH_LUXR_2"/>
    <property type="match status" value="1"/>
</dbReference>
<dbReference type="InterPro" id="IPR041664">
    <property type="entry name" value="AAA_16"/>
</dbReference>
<accession>A0ABY6IF66</accession>
<feature type="compositionally biased region" description="Basic and acidic residues" evidence="3">
    <location>
        <begin position="108"/>
        <end position="134"/>
    </location>
</feature>
<dbReference type="Gene3D" id="1.10.10.10">
    <property type="entry name" value="Winged helix-like DNA-binding domain superfamily/Winged helix DNA-binding domain"/>
    <property type="match status" value="1"/>
</dbReference>
<feature type="compositionally biased region" description="Basic and acidic residues" evidence="3">
    <location>
        <begin position="916"/>
        <end position="926"/>
    </location>
</feature>
<keyword evidence="6" id="KW-1185">Reference proteome</keyword>
<dbReference type="Pfam" id="PF13191">
    <property type="entry name" value="AAA_16"/>
    <property type="match status" value="1"/>
</dbReference>
<dbReference type="InterPro" id="IPR016032">
    <property type="entry name" value="Sig_transdc_resp-reg_C-effctor"/>
</dbReference>
<dbReference type="PRINTS" id="PR00038">
    <property type="entry name" value="HTHLUXR"/>
</dbReference>
<dbReference type="SMART" id="SM00421">
    <property type="entry name" value="HTH_LUXR"/>
    <property type="match status" value="1"/>
</dbReference>
<protein>
    <submittedName>
        <fullName evidence="5">LuxR C-terminal-related transcriptional regulator</fullName>
    </submittedName>
</protein>
<dbReference type="InterPro" id="IPR027417">
    <property type="entry name" value="P-loop_NTPase"/>
</dbReference>
<dbReference type="RefSeq" id="WP_264248898.1">
    <property type="nucleotide sequence ID" value="NZ_CP107567.1"/>
</dbReference>
<dbReference type="CDD" id="cd06170">
    <property type="entry name" value="LuxR_C_like"/>
    <property type="match status" value="1"/>
</dbReference>
<evidence type="ECO:0000256" key="3">
    <source>
        <dbReference type="SAM" id="MobiDB-lite"/>
    </source>
</evidence>
<evidence type="ECO:0000256" key="2">
    <source>
        <dbReference type="ARBA" id="ARBA00022840"/>
    </source>
</evidence>
<keyword evidence="2" id="KW-0067">ATP-binding</keyword>
<reference evidence="5" key="1">
    <citation type="submission" date="2022-10" db="EMBL/GenBank/DDBJ databases">
        <title>Cytochrome P450 Catalyzes Benzene Ring Formation in the Biosynthesis of Trialkyl-Substituted Aromatic Polyketides.</title>
        <authorList>
            <person name="Zhao E."/>
            <person name="Ge H."/>
        </authorList>
    </citation>
    <scope>NUCLEOTIDE SEQUENCE</scope>
    <source>
        <strain evidence="5">NA0869</strain>
    </source>
</reference>
<dbReference type="Proteomes" id="UP001163878">
    <property type="component" value="Chromosome"/>
</dbReference>
<dbReference type="Pfam" id="PF00196">
    <property type="entry name" value="GerE"/>
    <property type="match status" value="1"/>
</dbReference>
<evidence type="ECO:0000313" key="6">
    <source>
        <dbReference type="Proteomes" id="UP001163878"/>
    </source>
</evidence>
<feature type="domain" description="HTH luxR-type" evidence="4">
    <location>
        <begin position="929"/>
        <end position="995"/>
    </location>
</feature>